<feature type="compositionally biased region" description="Low complexity" evidence="1">
    <location>
        <begin position="1324"/>
        <end position="1334"/>
    </location>
</feature>
<gene>
    <name evidence="4" type="primary">LOC116954930</name>
</gene>
<dbReference type="KEGG" id="pmrn:116954930"/>
<dbReference type="GO" id="GO:0043025">
    <property type="term" value="C:neuronal cell body"/>
    <property type="evidence" value="ECO:0007669"/>
    <property type="project" value="TreeGrafter"/>
</dbReference>
<feature type="region of interest" description="Disordered" evidence="1">
    <location>
        <begin position="983"/>
        <end position="1188"/>
    </location>
</feature>
<feature type="compositionally biased region" description="Basic and acidic residues" evidence="1">
    <location>
        <begin position="660"/>
        <end position="673"/>
    </location>
</feature>
<feature type="region of interest" description="Disordered" evidence="1">
    <location>
        <begin position="829"/>
        <end position="925"/>
    </location>
</feature>
<dbReference type="Proteomes" id="UP001318040">
    <property type="component" value="Chromosome 57"/>
</dbReference>
<feature type="compositionally biased region" description="Basic and acidic residues" evidence="1">
    <location>
        <begin position="374"/>
        <end position="408"/>
    </location>
</feature>
<dbReference type="Pfam" id="PF25281">
    <property type="entry name" value="MBL_MAP1B"/>
    <property type="match status" value="1"/>
</dbReference>
<evidence type="ECO:0000256" key="1">
    <source>
        <dbReference type="SAM" id="MobiDB-lite"/>
    </source>
</evidence>
<dbReference type="GO" id="GO:0005875">
    <property type="term" value="C:microtubule associated complex"/>
    <property type="evidence" value="ECO:0007669"/>
    <property type="project" value="TreeGrafter"/>
</dbReference>
<proteinExistence type="predicted"/>
<dbReference type="InterPro" id="IPR057480">
    <property type="entry name" value="MAP1A/B/S-like_MBL"/>
</dbReference>
<name>A0AAJ7XFT1_PETMA</name>
<feature type="compositionally biased region" description="Polar residues" evidence="1">
    <location>
        <begin position="1174"/>
        <end position="1183"/>
    </location>
</feature>
<keyword evidence="3" id="KW-1185">Reference proteome</keyword>
<feature type="compositionally biased region" description="Basic and acidic residues" evidence="1">
    <location>
        <begin position="476"/>
        <end position="485"/>
    </location>
</feature>
<feature type="compositionally biased region" description="Low complexity" evidence="1">
    <location>
        <begin position="362"/>
        <end position="372"/>
    </location>
</feature>
<dbReference type="GO" id="GO:0031114">
    <property type="term" value="P:regulation of microtubule depolymerization"/>
    <property type="evidence" value="ECO:0007669"/>
    <property type="project" value="TreeGrafter"/>
</dbReference>
<dbReference type="InterPro" id="IPR026074">
    <property type="entry name" value="MAP1"/>
</dbReference>
<sequence length="1574" mass="164732">MDPINGGSLWGGGSPDAPLGSSSPFDLLEPPLASGFLKLSRPCCYVFPSGRGDSALFAVGGFNLLVDGGSEARSCFWKLVRHLDRVDATILTHTGTDNLPGFASFLRRKISEAVAEEGGVGSDGETGPRSPPPPSSSPAWSLRKSPNLLISPELGVVFYNVPEKSNNNSNNAELAAAAAVAAARDKGSLEVSTVILESLEKLRVAPQPLFRLPAPAIEPVILFHKLGVGHLDMYVLSPVREGREGNPLGQKLPLNRAKGGNGVMGHKESGAAAPAAAPCATGTDSVAVLVVWHPADPTERIVRVLFPGNAPQAKVLEGLEKLKHLEFLKIPLATQRDVTSGTTAAKNASPGQKAASKENMKSSSSRSSSSRRNLNKEAVEKSDANNRQSKGGEKMDKRDPLAKNKLDLSFEAVKNRGSVKKDGKKPEVKRDAQKVSKNDTKPAGKKDDERRSPKPAAKAAGPSSEGRKGSAKAKSPKKEAADIKKPLAGVHPKLREKLKGRVDASAGPKTSPTSSPEDLMKEFDEVKQDNLQAMMAVHKALVSESPSDIFVSEEQYVEKIIPSPVHEDYSKTPDSTDVAESMLSPDEGITTTDVEADLDSSPQEDQALNSDRQKNERCAPDKNQRNASGAEERTEAGGEKRSADGDGAVTSGMQQESNEFLDKAETEAVEKHAPKAITSDAETRQGRTFDAANTNPETISVHGAAAAPLHPHADTGPKGSASDAAAMEPTPKLHGGASAMEKDVANVTSSQTSETSDFPPKTSSSPSRESLALPSLEKGPPSDGVHNVKDGAVTEGGTLRAPTSILHRTKTPSCERSVLFDLTPLEIKLTPDESPADKGPQGLDKSGEGDALADTDSPTRSPPSSAGHTPYNLSPVDEPSFLFEEAAAAREQEEEDAGLEEPTLRSVEESPGSCSVNQTDDHESARTIGLGATETIMNEIKDIANKEVIHLADTKTFSCVPFPDDEKKETARHLANEVLLSLGMPGNASEGPPKAAREEHDLQHQSYNRAAGTSELTAKDKLKTSAVDLPSPKSTTPTEDSFLQAGVTVSTTSIATSSFLNEPNTRTMDDVSPSLPVDVGSPQSTEVDESLSTSVENPSVGRGEASRPMSASPDQIVSPGRADEVSGTMASDQMMQKQHGPLASSAAFQLDKCDNSSSSSSSPARVGGHHTAQDKNQSATQAAQPIDIPLCKEDRQKCLEASASTGGGDPSVMTSGQLQQGMCEAAAALTTPGQLFPSSARLDDPTTAASSWATRPQSNVDIETPSTSVNNSVVSSSDSEGPPELGHGWAAAAIEESPLACGPAAAAGAASAVGPAAREQTRITEATPAPISSPTSPPEGDPCPARSAARKLDPTPPPPDPAVRMVDPELANYGPAMEKMRGGAATKRDPQSVKTQKQPRVKTPSPGANAKSLGKATTPPGRPGVAKKSPGDVKTTTGVKKKGGGGSAGGTAPPTVYVDLAYIPAHGAQGQVDAEFFRRVRATHYVLSGNDAGGAAGGASRAPGRATLDALLAGRAEWGVDHTVTLIPTYDTAAVRGWYQETHERQRELGIMVLASSSTVVMQSESFPACKIEF</sequence>
<feature type="compositionally biased region" description="Polar residues" evidence="1">
    <location>
        <begin position="338"/>
        <end position="350"/>
    </location>
</feature>
<feature type="compositionally biased region" description="Polar residues" evidence="1">
    <location>
        <begin position="600"/>
        <end position="610"/>
    </location>
</feature>
<dbReference type="RefSeq" id="XP_032831653.1">
    <property type="nucleotide sequence ID" value="XM_032975762.1"/>
</dbReference>
<feature type="compositionally biased region" description="Polar residues" evidence="1">
    <location>
        <begin position="746"/>
        <end position="768"/>
    </location>
</feature>
<feature type="region of interest" description="Disordered" evidence="1">
    <location>
        <begin position="1301"/>
        <end position="1451"/>
    </location>
</feature>
<dbReference type="GO" id="GO:0003779">
    <property type="term" value="F:actin binding"/>
    <property type="evidence" value="ECO:0007669"/>
    <property type="project" value="TreeGrafter"/>
</dbReference>
<evidence type="ECO:0000259" key="2">
    <source>
        <dbReference type="Pfam" id="PF25281"/>
    </source>
</evidence>
<accession>A0AAJ7XFT1</accession>
<dbReference type="GO" id="GO:0030425">
    <property type="term" value="C:dendrite"/>
    <property type="evidence" value="ECO:0007669"/>
    <property type="project" value="TreeGrafter"/>
</dbReference>
<feature type="compositionally biased region" description="Low complexity" evidence="1">
    <location>
        <begin position="454"/>
        <end position="464"/>
    </location>
</feature>
<dbReference type="GO" id="GO:0045202">
    <property type="term" value="C:synapse"/>
    <property type="evidence" value="ECO:0007669"/>
    <property type="project" value="TreeGrafter"/>
</dbReference>
<feature type="compositionally biased region" description="Polar residues" evidence="1">
    <location>
        <begin position="1032"/>
        <end position="1041"/>
    </location>
</feature>
<evidence type="ECO:0000313" key="3">
    <source>
        <dbReference type="Proteomes" id="UP001318040"/>
    </source>
</evidence>
<dbReference type="PANTHER" id="PTHR13843">
    <property type="entry name" value="MICROTUBULE-ASSOCIATED PROTEIN"/>
    <property type="match status" value="1"/>
</dbReference>
<dbReference type="GO" id="GO:0008017">
    <property type="term" value="F:microtubule binding"/>
    <property type="evidence" value="ECO:0007669"/>
    <property type="project" value="InterPro"/>
</dbReference>
<feature type="compositionally biased region" description="Polar residues" evidence="1">
    <location>
        <begin position="1247"/>
        <end position="1265"/>
    </location>
</feature>
<dbReference type="GO" id="GO:0005874">
    <property type="term" value="C:microtubule"/>
    <property type="evidence" value="ECO:0007669"/>
    <property type="project" value="InterPro"/>
</dbReference>
<feature type="compositionally biased region" description="Low complexity" evidence="1">
    <location>
        <begin position="854"/>
        <end position="865"/>
    </location>
</feature>
<feature type="region of interest" description="Disordered" evidence="1">
    <location>
        <begin position="116"/>
        <end position="142"/>
    </location>
</feature>
<dbReference type="PANTHER" id="PTHR13843:SF12">
    <property type="entry name" value="ATPASE F1_V1_A1 COMPLEX ALPHA_BETA SUBUNIT NUCLEOTIDE-BINDING DOMAIN-CONTAINING PROTEIN"/>
    <property type="match status" value="1"/>
</dbReference>
<protein>
    <submittedName>
        <fullName evidence="4">Microtubule-associated protein 1A-like</fullName>
    </submittedName>
</protein>
<feature type="domain" description="Microtubule-associated protein 1A/B/S-like MBL-like" evidence="2">
    <location>
        <begin position="23"/>
        <end position="339"/>
    </location>
</feature>
<dbReference type="GO" id="GO:0000226">
    <property type="term" value="P:microtubule cytoskeleton organization"/>
    <property type="evidence" value="ECO:0007669"/>
    <property type="project" value="InterPro"/>
</dbReference>
<dbReference type="GO" id="GO:0016358">
    <property type="term" value="P:dendrite development"/>
    <property type="evidence" value="ECO:0007669"/>
    <property type="project" value="TreeGrafter"/>
</dbReference>
<reference evidence="4" key="1">
    <citation type="submission" date="2025-08" db="UniProtKB">
        <authorList>
            <consortium name="RefSeq"/>
        </authorList>
    </citation>
    <scope>IDENTIFICATION</scope>
    <source>
        <tissue evidence="4">Sperm</tissue>
    </source>
</reference>
<feature type="region of interest" description="Disordered" evidence="1">
    <location>
        <begin position="1236"/>
        <end position="1288"/>
    </location>
</feature>
<feature type="compositionally biased region" description="Basic and acidic residues" evidence="1">
    <location>
        <begin position="1378"/>
        <end position="1391"/>
    </location>
</feature>
<evidence type="ECO:0000313" key="4">
    <source>
        <dbReference type="RefSeq" id="XP_032831653.1"/>
    </source>
</evidence>
<organism evidence="3 4">
    <name type="scientific">Petromyzon marinus</name>
    <name type="common">Sea lamprey</name>
    <dbReference type="NCBI Taxonomy" id="7757"/>
    <lineage>
        <taxon>Eukaryota</taxon>
        <taxon>Metazoa</taxon>
        <taxon>Chordata</taxon>
        <taxon>Craniata</taxon>
        <taxon>Vertebrata</taxon>
        <taxon>Cyclostomata</taxon>
        <taxon>Hyperoartia</taxon>
        <taxon>Petromyzontiformes</taxon>
        <taxon>Petromyzontidae</taxon>
        <taxon>Petromyzon</taxon>
    </lineage>
</organism>
<feature type="region of interest" description="Disordered" evidence="1">
    <location>
        <begin position="338"/>
        <end position="519"/>
    </location>
</feature>
<feature type="region of interest" description="Disordered" evidence="1">
    <location>
        <begin position="560"/>
        <end position="808"/>
    </location>
</feature>
<feature type="compositionally biased region" description="Basic and acidic residues" evidence="1">
    <location>
        <begin position="419"/>
        <end position="452"/>
    </location>
</feature>
<dbReference type="GeneID" id="116954930"/>
<feature type="compositionally biased region" description="Basic and acidic residues" evidence="1">
    <location>
        <begin position="493"/>
        <end position="502"/>
    </location>
</feature>
<feature type="compositionally biased region" description="Basic and acidic residues" evidence="1">
    <location>
        <begin position="611"/>
        <end position="644"/>
    </location>
</feature>
<dbReference type="GO" id="GO:0005829">
    <property type="term" value="C:cytosol"/>
    <property type="evidence" value="ECO:0007669"/>
    <property type="project" value="TreeGrafter"/>
</dbReference>
<dbReference type="GO" id="GO:0007409">
    <property type="term" value="P:axonogenesis"/>
    <property type="evidence" value="ECO:0007669"/>
    <property type="project" value="TreeGrafter"/>
</dbReference>
<feature type="compositionally biased region" description="Low complexity" evidence="1">
    <location>
        <begin position="1047"/>
        <end position="1058"/>
    </location>
</feature>
<feature type="compositionally biased region" description="Low complexity" evidence="1">
    <location>
        <begin position="1301"/>
        <end position="1317"/>
    </location>
</feature>
<feature type="compositionally biased region" description="Polar residues" evidence="1">
    <location>
        <begin position="1081"/>
        <end position="1097"/>
    </location>
</feature>
<feature type="compositionally biased region" description="Low complexity" evidence="1">
    <location>
        <begin position="1266"/>
        <end position="1279"/>
    </location>
</feature>